<dbReference type="Proteomes" id="UP000309997">
    <property type="component" value="Unassembled WGS sequence"/>
</dbReference>
<organism evidence="1 2">
    <name type="scientific">Populus alba</name>
    <name type="common">White poplar</name>
    <dbReference type="NCBI Taxonomy" id="43335"/>
    <lineage>
        <taxon>Eukaryota</taxon>
        <taxon>Viridiplantae</taxon>
        <taxon>Streptophyta</taxon>
        <taxon>Embryophyta</taxon>
        <taxon>Tracheophyta</taxon>
        <taxon>Spermatophyta</taxon>
        <taxon>Magnoliopsida</taxon>
        <taxon>eudicotyledons</taxon>
        <taxon>Gunneridae</taxon>
        <taxon>Pentapetalae</taxon>
        <taxon>rosids</taxon>
        <taxon>fabids</taxon>
        <taxon>Malpighiales</taxon>
        <taxon>Salicaceae</taxon>
        <taxon>Saliceae</taxon>
        <taxon>Populus</taxon>
    </lineage>
</organism>
<keyword evidence="2" id="KW-1185">Reference proteome</keyword>
<proteinExistence type="predicted"/>
<accession>A0ACC4CUJ5</accession>
<dbReference type="EMBL" id="RCHU02000002">
    <property type="protein sequence ID" value="KAL3604752.1"/>
    <property type="molecule type" value="Genomic_DNA"/>
</dbReference>
<reference evidence="1 2" key="1">
    <citation type="journal article" date="2024" name="Plant Biotechnol. J.">
        <title>Genome and CRISPR/Cas9 system of a widespread forest tree (Populus alba) in the world.</title>
        <authorList>
            <person name="Liu Y.J."/>
            <person name="Jiang P.F."/>
            <person name="Han X.M."/>
            <person name="Li X.Y."/>
            <person name="Wang H.M."/>
            <person name="Wang Y.J."/>
            <person name="Wang X.X."/>
            <person name="Zeng Q.Y."/>
        </authorList>
    </citation>
    <scope>NUCLEOTIDE SEQUENCE [LARGE SCALE GENOMIC DNA]</scope>
    <source>
        <strain evidence="2">cv. PAL-ZL1</strain>
    </source>
</reference>
<sequence>MSSGITSNLRSFWQWGAEVEGDSRRVAMAAFLSNKSCLDFLKTGSRTSYHNHARISHPTQEFHCRVALRTRSFIDKWLLCDEILPQHVVKRTSGGILQFRTPFHLRSSGVQECMVKQGENATG</sequence>
<evidence type="ECO:0000313" key="2">
    <source>
        <dbReference type="Proteomes" id="UP000309997"/>
    </source>
</evidence>
<gene>
    <name evidence="1" type="ORF">D5086_005611</name>
</gene>
<evidence type="ECO:0000313" key="1">
    <source>
        <dbReference type="EMBL" id="KAL3604752.1"/>
    </source>
</evidence>
<protein>
    <submittedName>
        <fullName evidence="1">Uncharacterized protein</fullName>
    </submittedName>
</protein>
<comment type="caution">
    <text evidence="1">The sequence shown here is derived from an EMBL/GenBank/DDBJ whole genome shotgun (WGS) entry which is preliminary data.</text>
</comment>
<name>A0ACC4CUJ5_POPAL</name>